<dbReference type="EMBL" id="VLKX01000001">
    <property type="protein sequence ID" value="TWI52120.1"/>
    <property type="molecule type" value="Genomic_DNA"/>
</dbReference>
<dbReference type="PANTHER" id="PTHR22916">
    <property type="entry name" value="GLYCOSYLTRANSFERASE"/>
    <property type="match status" value="1"/>
</dbReference>
<gene>
    <name evidence="2" type="ORF">DFR66_101263</name>
    <name evidence="3" type="ORF">IQ02_00259</name>
</gene>
<evidence type="ECO:0000313" key="4">
    <source>
        <dbReference type="Proteomes" id="UP000254518"/>
    </source>
</evidence>
<reference evidence="3 5" key="1">
    <citation type="journal article" date="2015" name="Stand. Genomic Sci.">
        <title>Genomic Encyclopedia of Bacterial and Archaeal Type Strains, Phase III: the genomes of soil and plant-associated and newly described type strains.</title>
        <authorList>
            <person name="Whitman W.B."/>
            <person name="Woyke T."/>
            <person name="Klenk H.P."/>
            <person name="Zhou Y."/>
            <person name="Lilburn T.G."/>
            <person name="Beck B.J."/>
            <person name="De Vos P."/>
            <person name="Vandamme P."/>
            <person name="Eisen J.A."/>
            <person name="Garrity G."/>
            <person name="Hugenholtz P."/>
            <person name="Kyrpides N.C."/>
        </authorList>
    </citation>
    <scope>NUCLEOTIDE SEQUENCE [LARGE SCALE GENOMIC DNA]</scope>
    <source>
        <strain evidence="3 5">CGMCC 1.5380</strain>
    </source>
</reference>
<dbReference type="GO" id="GO:0016758">
    <property type="term" value="F:hexosyltransferase activity"/>
    <property type="evidence" value="ECO:0007669"/>
    <property type="project" value="UniProtKB-ARBA"/>
</dbReference>
<evidence type="ECO:0000313" key="3">
    <source>
        <dbReference type="EMBL" id="TWI52120.1"/>
    </source>
</evidence>
<dbReference type="Proteomes" id="UP000254518">
    <property type="component" value="Unassembled WGS sequence"/>
</dbReference>
<comment type="caution">
    <text evidence="3">The sequence shown here is derived from an EMBL/GenBank/DDBJ whole genome shotgun (WGS) entry which is preliminary data.</text>
</comment>
<name>A0A562Q7H0_9FLAO</name>
<dbReference type="PANTHER" id="PTHR22916:SF3">
    <property type="entry name" value="UDP-GLCNAC:BETAGAL BETA-1,3-N-ACETYLGLUCOSAMINYLTRANSFERASE-LIKE PROTEIN 1"/>
    <property type="match status" value="1"/>
</dbReference>
<evidence type="ECO:0000313" key="2">
    <source>
        <dbReference type="EMBL" id="RDI58335.1"/>
    </source>
</evidence>
<evidence type="ECO:0000259" key="1">
    <source>
        <dbReference type="Pfam" id="PF00535"/>
    </source>
</evidence>
<dbReference type="Proteomes" id="UP000321392">
    <property type="component" value="Unassembled WGS sequence"/>
</dbReference>
<proteinExistence type="predicted"/>
<dbReference type="SUPFAM" id="SSF53448">
    <property type="entry name" value="Nucleotide-diphospho-sugar transferases"/>
    <property type="match status" value="1"/>
</dbReference>
<dbReference type="Pfam" id="PF00535">
    <property type="entry name" value="Glycos_transf_2"/>
    <property type="match status" value="1"/>
</dbReference>
<sequence>MSNITVSIFMLTYNQEAFIAQAIEGILMQKTTFRYQLVIGEDASTDTTRQICETYASQYGDRIKLLPSPATNGGLIANYMRTIAECDGTYIAICDGDDYWIDEYKLQKQVDFLDKNPDYSIVYTAVKRLYSDGTYIDYNYSLNKKHLDFDDLIIDNFIHSVTALFRNVQSKEDSIPSWIINFPFGDWQTYLWVLKNGGKIHFMDDKTAVYRMNIGVSSAYMKKTSVFIEVLIDILEHVFVDENFSHKKQIIASSILSRNKDLMTCFNREKDYLKGFQLFLKILKTTNKKIQFIRFYGYSVYQSFT</sequence>
<reference evidence="3" key="3">
    <citation type="submission" date="2019-07" db="EMBL/GenBank/DDBJ databases">
        <authorList>
            <person name="Whitman W."/>
            <person name="Huntemann M."/>
            <person name="Clum A."/>
            <person name="Pillay M."/>
            <person name="Palaniappan K."/>
            <person name="Varghese N."/>
            <person name="Mikhailova N."/>
            <person name="Stamatis D."/>
            <person name="Reddy T."/>
            <person name="Daum C."/>
            <person name="Shapiro N."/>
            <person name="Ivanova N."/>
            <person name="Kyrpides N."/>
            <person name="Woyke T."/>
        </authorList>
    </citation>
    <scope>NUCLEOTIDE SEQUENCE</scope>
    <source>
        <strain evidence="3">CGMCC 1.5380</strain>
    </source>
</reference>
<protein>
    <submittedName>
        <fullName evidence="3">Glycosyltransferase involved in cell wall biosynthesis</fullName>
    </submittedName>
</protein>
<reference evidence="2 4" key="2">
    <citation type="submission" date="2018-07" db="EMBL/GenBank/DDBJ databases">
        <title>Genomic Encyclopedia of Type Strains, Phase IV (KMG-IV): sequencing the most valuable type-strain genomes for metagenomic binning, comparative biology and taxonomic classification.</title>
        <authorList>
            <person name="Goeker M."/>
        </authorList>
    </citation>
    <scope>NUCLEOTIDE SEQUENCE [LARGE SCALE GENOMIC DNA]</scope>
    <source>
        <strain evidence="2 4">DSM 19728</strain>
    </source>
</reference>
<keyword evidence="4" id="KW-1185">Reference proteome</keyword>
<dbReference type="AlphaFoldDB" id="A0A562Q7H0"/>
<accession>A0A562Q7H0</accession>
<feature type="domain" description="Glycosyltransferase 2-like" evidence="1">
    <location>
        <begin position="7"/>
        <end position="166"/>
    </location>
</feature>
<evidence type="ECO:0000313" key="5">
    <source>
        <dbReference type="Proteomes" id="UP000321392"/>
    </source>
</evidence>
<dbReference type="Gene3D" id="3.90.550.10">
    <property type="entry name" value="Spore Coat Polysaccharide Biosynthesis Protein SpsA, Chain A"/>
    <property type="match status" value="1"/>
</dbReference>
<dbReference type="InterPro" id="IPR001173">
    <property type="entry name" value="Glyco_trans_2-like"/>
</dbReference>
<keyword evidence="3" id="KW-0808">Transferase</keyword>
<dbReference type="OrthoDB" id="199095at2"/>
<dbReference type="RefSeq" id="WP_114753045.1">
    <property type="nucleotide sequence ID" value="NZ_QQBA01000001.1"/>
</dbReference>
<organism evidence="3 5">
    <name type="scientific">Flavobacterium glaciei</name>
    <dbReference type="NCBI Taxonomy" id="386300"/>
    <lineage>
        <taxon>Bacteria</taxon>
        <taxon>Pseudomonadati</taxon>
        <taxon>Bacteroidota</taxon>
        <taxon>Flavobacteriia</taxon>
        <taxon>Flavobacteriales</taxon>
        <taxon>Flavobacteriaceae</taxon>
        <taxon>Flavobacterium</taxon>
    </lineage>
</organism>
<dbReference type="EMBL" id="QQBA01000001">
    <property type="protein sequence ID" value="RDI58335.1"/>
    <property type="molecule type" value="Genomic_DNA"/>
</dbReference>
<dbReference type="InterPro" id="IPR029044">
    <property type="entry name" value="Nucleotide-diphossugar_trans"/>
</dbReference>